<protein>
    <submittedName>
        <fullName evidence="3">Rhs element Vgr protein</fullName>
    </submittedName>
</protein>
<dbReference type="SUPFAM" id="SSF69255">
    <property type="entry name" value="gp5 N-terminal domain-like"/>
    <property type="match status" value="1"/>
</dbReference>
<dbReference type="SUPFAM" id="SSF69349">
    <property type="entry name" value="Phage fibre proteins"/>
    <property type="match status" value="1"/>
</dbReference>
<dbReference type="AlphaFoldDB" id="D0LXE3"/>
<keyword evidence="4" id="KW-1185">Reference proteome</keyword>
<feature type="compositionally biased region" description="Acidic residues" evidence="1">
    <location>
        <begin position="236"/>
        <end position="247"/>
    </location>
</feature>
<accession>D0LXE3</accession>
<evidence type="ECO:0000313" key="4">
    <source>
        <dbReference type="Proteomes" id="UP000001880"/>
    </source>
</evidence>
<dbReference type="STRING" id="502025.Hoch_3684"/>
<dbReference type="KEGG" id="hoh:Hoch_3684"/>
<proteinExistence type="predicted"/>
<sequence>MFTNLQSFFAHQSREAEQRSERMFDAVVGIVVDNKDPDKLARVKVNLPTLPGADTSYWAPMVSLGAGEERGWFFLPEIDDEVLVVFEHGDIRRPLVIGALWNGTDVPADQNDGANERRTIVSRSGARVIFDDDKNTVSYEDGEGHGKITIDAENNKIIIESATGDVCFNAPQGELNVVANEMKTDAQQNLHLETKAGTNMSSGAALTLKGGSSLKISSIKLDIMPGGTPEASETSDSCEEVPDPLGA</sequence>
<reference evidence="3 4" key="1">
    <citation type="journal article" date="2010" name="Stand. Genomic Sci.">
        <title>Complete genome sequence of Haliangium ochraceum type strain (SMP-2).</title>
        <authorList>
            <consortium name="US DOE Joint Genome Institute (JGI-PGF)"/>
            <person name="Ivanova N."/>
            <person name="Daum C."/>
            <person name="Lang E."/>
            <person name="Abt B."/>
            <person name="Kopitz M."/>
            <person name="Saunders E."/>
            <person name="Lapidus A."/>
            <person name="Lucas S."/>
            <person name="Glavina Del Rio T."/>
            <person name="Nolan M."/>
            <person name="Tice H."/>
            <person name="Copeland A."/>
            <person name="Cheng J.F."/>
            <person name="Chen F."/>
            <person name="Bruce D."/>
            <person name="Goodwin L."/>
            <person name="Pitluck S."/>
            <person name="Mavromatis K."/>
            <person name="Pati A."/>
            <person name="Mikhailova N."/>
            <person name="Chen A."/>
            <person name="Palaniappan K."/>
            <person name="Land M."/>
            <person name="Hauser L."/>
            <person name="Chang Y.J."/>
            <person name="Jeffries C.D."/>
            <person name="Detter J.C."/>
            <person name="Brettin T."/>
            <person name="Rohde M."/>
            <person name="Goker M."/>
            <person name="Bristow J."/>
            <person name="Markowitz V."/>
            <person name="Eisen J.A."/>
            <person name="Hugenholtz P."/>
            <person name="Kyrpides N.C."/>
            <person name="Klenk H.P."/>
        </authorList>
    </citation>
    <scope>NUCLEOTIDE SEQUENCE [LARGE SCALE GENOMIC DNA]</scope>
    <source>
        <strain evidence="4">DSM 14365 / CIP 107738 / JCM 11303 / AJ 13395 / SMP-2</strain>
    </source>
</reference>
<gene>
    <name evidence="3" type="ordered locus">Hoch_3684</name>
</gene>
<evidence type="ECO:0000256" key="1">
    <source>
        <dbReference type="SAM" id="MobiDB-lite"/>
    </source>
</evidence>
<feature type="domain" description="Gp5/Type VI secretion system Vgr protein OB-fold" evidence="2">
    <location>
        <begin position="28"/>
        <end position="101"/>
    </location>
</feature>
<evidence type="ECO:0000259" key="2">
    <source>
        <dbReference type="Pfam" id="PF04717"/>
    </source>
</evidence>
<name>D0LXE3_HALO1</name>
<dbReference type="Pfam" id="PF04717">
    <property type="entry name" value="Phage_base_V"/>
    <property type="match status" value="1"/>
</dbReference>
<dbReference type="HOGENOM" id="CLU_019505_1_1_7"/>
<dbReference type="OrthoDB" id="9762420at2"/>
<dbReference type="InterPro" id="IPR006531">
    <property type="entry name" value="Gp5/Vgr_OB"/>
</dbReference>
<dbReference type="RefSeq" id="WP_012828784.1">
    <property type="nucleotide sequence ID" value="NC_013440.1"/>
</dbReference>
<feature type="region of interest" description="Disordered" evidence="1">
    <location>
        <begin position="225"/>
        <end position="247"/>
    </location>
</feature>
<evidence type="ECO:0000313" key="3">
    <source>
        <dbReference type="EMBL" id="ACY16185.1"/>
    </source>
</evidence>
<dbReference type="Gene3D" id="2.40.50.230">
    <property type="entry name" value="Gp5 N-terminal domain"/>
    <property type="match status" value="1"/>
</dbReference>
<dbReference type="EMBL" id="CP001804">
    <property type="protein sequence ID" value="ACY16185.1"/>
    <property type="molecule type" value="Genomic_DNA"/>
</dbReference>
<organism evidence="3 4">
    <name type="scientific">Haliangium ochraceum (strain DSM 14365 / JCM 11303 / SMP-2)</name>
    <dbReference type="NCBI Taxonomy" id="502025"/>
    <lineage>
        <taxon>Bacteria</taxon>
        <taxon>Pseudomonadati</taxon>
        <taxon>Myxococcota</taxon>
        <taxon>Polyangia</taxon>
        <taxon>Haliangiales</taxon>
        <taxon>Kofleriaceae</taxon>
        <taxon>Haliangium</taxon>
    </lineage>
</organism>
<dbReference type="eggNOG" id="COG3501">
    <property type="taxonomic scope" value="Bacteria"/>
</dbReference>
<dbReference type="Proteomes" id="UP000001880">
    <property type="component" value="Chromosome"/>
</dbReference>
<dbReference type="InterPro" id="IPR037026">
    <property type="entry name" value="Vgr_OB-fold_dom_sf"/>
</dbReference>